<feature type="compositionally biased region" description="Polar residues" evidence="1">
    <location>
        <begin position="254"/>
        <end position="288"/>
    </location>
</feature>
<feature type="compositionally biased region" description="Low complexity" evidence="1">
    <location>
        <begin position="141"/>
        <end position="152"/>
    </location>
</feature>
<dbReference type="OrthoDB" id="10685799at2759"/>
<feature type="region of interest" description="Disordered" evidence="1">
    <location>
        <begin position="421"/>
        <end position="554"/>
    </location>
</feature>
<feature type="compositionally biased region" description="Low complexity" evidence="1">
    <location>
        <begin position="309"/>
        <end position="320"/>
    </location>
</feature>
<keyword evidence="3" id="KW-1185">Reference proteome</keyword>
<reference evidence="2 3" key="1">
    <citation type="journal article" date="2018" name="Evol. Lett.">
        <title>Horizontal gene cluster transfer increased hallucinogenic mushroom diversity.</title>
        <authorList>
            <person name="Reynolds H.T."/>
            <person name="Vijayakumar V."/>
            <person name="Gluck-Thaler E."/>
            <person name="Korotkin H.B."/>
            <person name="Matheny P.B."/>
            <person name="Slot J.C."/>
        </authorList>
    </citation>
    <scope>NUCLEOTIDE SEQUENCE [LARGE SCALE GENOMIC DNA]</scope>
    <source>
        <strain evidence="2 3">2631</strain>
    </source>
</reference>
<evidence type="ECO:0000313" key="2">
    <source>
        <dbReference type="EMBL" id="PPQ88376.1"/>
    </source>
</evidence>
<dbReference type="Proteomes" id="UP000283269">
    <property type="component" value="Unassembled WGS sequence"/>
</dbReference>
<evidence type="ECO:0000313" key="3">
    <source>
        <dbReference type="Proteomes" id="UP000283269"/>
    </source>
</evidence>
<evidence type="ECO:0000256" key="1">
    <source>
        <dbReference type="SAM" id="MobiDB-lite"/>
    </source>
</evidence>
<dbReference type="AlphaFoldDB" id="A0A409XCA0"/>
<gene>
    <name evidence="2" type="ORF">CVT25_002122</name>
</gene>
<accession>A0A409XCA0</accession>
<comment type="caution">
    <text evidence="2">The sequence shown here is derived from an EMBL/GenBank/DDBJ whole genome shotgun (WGS) entry which is preliminary data.</text>
</comment>
<feature type="compositionally biased region" description="Polar residues" evidence="1">
    <location>
        <begin position="181"/>
        <end position="193"/>
    </location>
</feature>
<protein>
    <submittedName>
        <fullName evidence="2">Uncharacterized protein</fullName>
    </submittedName>
</protein>
<dbReference type="EMBL" id="NHYD01002089">
    <property type="protein sequence ID" value="PPQ88376.1"/>
    <property type="molecule type" value="Genomic_DNA"/>
</dbReference>
<feature type="region of interest" description="Disordered" evidence="1">
    <location>
        <begin position="132"/>
        <end position="229"/>
    </location>
</feature>
<feature type="region of interest" description="Disordered" evidence="1">
    <location>
        <begin position="27"/>
        <end position="69"/>
    </location>
</feature>
<proteinExistence type="predicted"/>
<feature type="compositionally biased region" description="Polar residues" evidence="1">
    <location>
        <begin position="462"/>
        <end position="472"/>
    </location>
</feature>
<feature type="compositionally biased region" description="Low complexity" evidence="1">
    <location>
        <begin position="198"/>
        <end position="226"/>
    </location>
</feature>
<feature type="compositionally biased region" description="Polar residues" evidence="1">
    <location>
        <begin position="159"/>
        <end position="169"/>
    </location>
</feature>
<organism evidence="2 3">
    <name type="scientific">Psilocybe cyanescens</name>
    <dbReference type="NCBI Taxonomy" id="93625"/>
    <lineage>
        <taxon>Eukaryota</taxon>
        <taxon>Fungi</taxon>
        <taxon>Dikarya</taxon>
        <taxon>Basidiomycota</taxon>
        <taxon>Agaricomycotina</taxon>
        <taxon>Agaricomycetes</taxon>
        <taxon>Agaricomycetidae</taxon>
        <taxon>Agaricales</taxon>
        <taxon>Agaricineae</taxon>
        <taxon>Strophariaceae</taxon>
        <taxon>Psilocybe</taxon>
    </lineage>
</organism>
<feature type="region of interest" description="Disordered" evidence="1">
    <location>
        <begin position="254"/>
        <end position="320"/>
    </location>
</feature>
<feature type="compositionally biased region" description="Basic and acidic residues" evidence="1">
    <location>
        <begin position="27"/>
        <end position="45"/>
    </location>
</feature>
<sequence length="554" mass="59919">MEKGTSSLSASQIYEDLRARWEHARHEVEVDGDIPRDQQESDKEGVVIAQRQEGSMQGPPQVLPARRPQNEVAAVVHSRVQVGPLSPAQLHLAEAREQITKSDTYYQRRREPIVVDGDVFGDIIRLEDNRINRGDQQRHGQAQQVQPSPSASKAERSRVTSASPNTQVGCRNDPAKGNAAQARNGSNSRPSTPKISRKSSNLLRKSLSKSISKATSTSRPRATSSRNVARAQRIIEGGIQSSNPMPSFTAALQSQAPQFAGSSSNEPSRFQNSTADSNIDETVQNVESESGRASPVSSAVPSNDEPVQSRRASSVSSAAPSIANPEIVKDDVPRAFEPSLSSEMVYLACVLRGKPLERQNAMLDVLEGERGAGDLSAFIEAFQSMIADASQAVVGHTRSLISGLQSLFGFARSPLKRAREDDDVEQSLSQAQAELEPVTPRKRARRGDGPNDAAPRSIIPGEQSTPSSNGGVPSNEDSEMRDVDRSGTDRKGPIPRPRTAVDRVSRVLRKSGTKNRTQAHAQDGPATPRRSARIANASPRRSPRNSAKLVKNSD</sequence>
<name>A0A409XCA0_PSICY</name>
<dbReference type="InParanoid" id="A0A409XCA0"/>
<feature type="compositionally biased region" description="Basic and acidic residues" evidence="1">
    <location>
        <begin position="478"/>
        <end position="492"/>
    </location>
</feature>